<dbReference type="RefSeq" id="WP_126792280.1">
    <property type="nucleotide sequence ID" value="NZ_PIPI01000003.1"/>
</dbReference>
<gene>
    <name evidence="1" type="ORF">CWE06_06300</name>
</gene>
<protein>
    <submittedName>
        <fullName evidence="1">ABC transporter substrate-binding protein</fullName>
    </submittedName>
</protein>
<dbReference type="AlphaFoldDB" id="A0A432VUM5"/>
<keyword evidence="2" id="KW-1185">Reference proteome</keyword>
<dbReference type="Proteomes" id="UP000288212">
    <property type="component" value="Unassembled WGS sequence"/>
</dbReference>
<dbReference type="OrthoDB" id="8439154at2"/>
<reference evidence="1 2" key="1">
    <citation type="journal article" date="2011" name="Front. Microbiol.">
        <title>Genomic signatures of strain selection and enhancement in Bacillus atrophaeus var. globigii, a historical biowarfare simulant.</title>
        <authorList>
            <person name="Gibbons H.S."/>
            <person name="Broomall S.M."/>
            <person name="McNew L.A."/>
            <person name="Daligault H."/>
            <person name="Chapman C."/>
            <person name="Bruce D."/>
            <person name="Karavis M."/>
            <person name="Krepps M."/>
            <person name="McGregor P.A."/>
            <person name="Hong C."/>
            <person name="Park K.H."/>
            <person name="Akmal A."/>
            <person name="Feldman A."/>
            <person name="Lin J.S."/>
            <person name="Chang W.E."/>
            <person name="Higgs B.W."/>
            <person name="Demirev P."/>
            <person name="Lindquist J."/>
            <person name="Liem A."/>
            <person name="Fochler E."/>
            <person name="Read T.D."/>
            <person name="Tapia R."/>
            <person name="Johnson S."/>
            <person name="Bishop-Lilly K.A."/>
            <person name="Detter C."/>
            <person name="Han C."/>
            <person name="Sozhamannan S."/>
            <person name="Rosenzweig C.N."/>
            <person name="Skowronski E.W."/>
        </authorList>
    </citation>
    <scope>NUCLEOTIDE SEQUENCE [LARGE SCALE GENOMIC DNA]</scope>
    <source>
        <strain evidence="1 2">AK5</strain>
    </source>
</reference>
<name>A0A432VUM5_9GAMM</name>
<dbReference type="SUPFAM" id="SSF53850">
    <property type="entry name" value="Periplasmic binding protein-like II"/>
    <property type="match status" value="1"/>
</dbReference>
<sequence length="305" mass="34426">MQDGILQLEVCCSTTGRLIVLSLVFSALTIAVLHSQVDDGTDRALPWVINTAPPFHIVSGQFRNEGICDVLMDVVDEHLPDYTKTRTVYPQTRITQQFDERNQCFPCMIYRPESGNAVFSEPTHFYYPHGVITTKANAALMKARYGNPIALTQLVADDSWRFGYPAGRRYPALQTILESQSAVGGYRLVHTGENATLAILEMIKSNRIDYTIDYQILHQVDLELGGTQLEFIEIKETAGTHVLGAIGCTNNAWGQQITAAINQHIDQIRRDPRFLANLDRWFQNHPGDKEYLEQLAELVWQKDSN</sequence>
<comment type="caution">
    <text evidence="1">The sequence shown here is derived from an EMBL/GenBank/DDBJ whole genome shotgun (WGS) entry which is preliminary data.</text>
</comment>
<evidence type="ECO:0000313" key="1">
    <source>
        <dbReference type="EMBL" id="RUO20234.1"/>
    </source>
</evidence>
<dbReference type="EMBL" id="PIPI01000003">
    <property type="protein sequence ID" value="RUO20234.1"/>
    <property type="molecule type" value="Genomic_DNA"/>
</dbReference>
<evidence type="ECO:0000313" key="2">
    <source>
        <dbReference type="Proteomes" id="UP000288212"/>
    </source>
</evidence>
<accession>A0A432VUM5</accession>
<organism evidence="1 2">
    <name type="scientific">Aliidiomarina haloalkalitolerans</name>
    <dbReference type="NCBI Taxonomy" id="859059"/>
    <lineage>
        <taxon>Bacteria</taxon>
        <taxon>Pseudomonadati</taxon>
        <taxon>Pseudomonadota</taxon>
        <taxon>Gammaproteobacteria</taxon>
        <taxon>Alteromonadales</taxon>
        <taxon>Idiomarinaceae</taxon>
        <taxon>Aliidiomarina</taxon>
    </lineage>
</organism>
<proteinExistence type="predicted"/>